<dbReference type="Pfam" id="PF03732">
    <property type="entry name" value="Retrotrans_gag"/>
    <property type="match status" value="1"/>
</dbReference>
<feature type="domain" description="Retrotransposon gag" evidence="2">
    <location>
        <begin position="2"/>
        <end position="95"/>
    </location>
</feature>
<accession>A0A7J7M3P2</accession>
<name>A0A7J7M3P2_9MAGN</name>
<evidence type="ECO:0000313" key="4">
    <source>
        <dbReference type="Proteomes" id="UP000541444"/>
    </source>
</evidence>
<protein>
    <recommendedName>
        <fullName evidence="2">Retrotransposon gag domain-containing protein</fullName>
    </recommendedName>
</protein>
<feature type="transmembrane region" description="Helical" evidence="1">
    <location>
        <begin position="242"/>
        <end position="261"/>
    </location>
</feature>
<reference evidence="3 4" key="1">
    <citation type="journal article" date="2020" name="IScience">
        <title>Genome Sequencing of the Endangered Kingdonia uniflora (Circaeasteraceae, Ranunculales) Reveals Potential Mechanisms of Evolutionary Specialization.</title>
        <authorList>
            <person name="Sun Y."/>
            <person name="Deng T."/>
            <person name="Zhang A."/>
            <person name="Moore M.J."/>
            <person name="Landis J.B."/>
            <person name="Lin N."/>
            <person name="Zhang H."/>
            <person name="Zhang X."/>
            <person name="Huang J."/>
            <person name="Zhang X."/>
            <person name="Sun H."/>
            <person name="Wang H."/>
        </authorList>
    </citation>
    <scope>NUCLEOTIDE SEQUENCE [LARGE SCALE GENOMIC DNA]</scope>
    <source>
        <strain evidence="3">TB1705</strain>
        <tissue evidence="3">Leaf</tissue>
    </source>
</reference>
<evidence type="ECO:0000256" key="1">
    <source>
        <dbReference type="SAM" id="Phobius"/>
    </source>
</evidence>
<dbReference type="EMBL" id="JACGCM010001794">
    <property type="protein sequence ID" value="KAF6149485.1"/>
    <property type="molecule type" value="Genomic_DNA"/>
</dbReference>
<dbReference type="PANTHER" id="PTHR35046:SF9">
    <property type="entry name" value="RNA-DIRECTED DNA POLYMERASE"/>
    <property type="match status" value="1"/>
</dbReference>
<dbReference type="OrthoDB" id="786050at2759"/>
<dbReference type="AlphaFoldDB" id="A0A7J7M3P2"/>
<gene>
    <name evidence="3" type="ORF">GIB67_011386</name>
</gene>
<dbReference type="PANTHER" id="PTHR35046">
    <property type="entry name" value="ZINC KNUCKLE (CCHC-TYPE) FAMILY PROTEIN"/>
    <property type="match status" value="1"/>
</dbReference>
<evidence type="ECO:0000313" key="3">
    <source>
        <dbReference type="EMBL" id="KAF6149485.1"/>
    </source>
</evidence>
<keyword evidence="1" id="KW-1133">Transmembrane helix</keyword>
<organism evidence="3 4">
    <name type="scientific">Kingdonia uniflora</name>
    <dbReference type="NCBI Taxonomy" id="39325"/>
    <lineage>
        <taxon>Eukaryota</taxon>
        <taxon>Viridiplantae</taxon>
        <taxon>Streptophyta</taxon>
        <taxon>Embryophyta</taxon>
        <taxon>Tracheophyta</taxon>
        <taxon>Spermatophyta</taxon>
        <taxon>Magnoliopsida</taxon>
        <taxon>Ranunculales</taxon>
        <taxon>Circaeasteraceae</taxon>
        <taxon>Kingdonia</taxon>
    </lineage>
</organism>
<sequence>MLVETKLTEYALNWLESLQKGRRNRGLANITEWHLMKQEKMKCFVQANYEEESFTRLQNLRQHLSSMDTYTNEFYLLSSWVSTTELEAQKISRFKSELSKKIQDVLTMLNIPTVVDAVELANRAEAKFQMNPIVAAIPTTTTTPTIVRLSGGGNGVQCFGCGKTDDMRRKCPNNKNTAEMVLAEFSPYLTNELFNNGFTMPPKNKKAQQEVTGDPSQDTPKHVCGLGYAGIKEKLPDAVSRILVFYALVCYFGLSCFLKVYKLC</sequence>
<keyword evidence="1" id="KW-0472">Membrane</keyword>
<proteinExistence type="predicted"/>
<evidence type="ECO:0000259" key="2">
    <source>
        <dbReference type="Pfam" id="PF03732"/>
    </source>
</evidence>
<dbReference type="InterPro" id="IPR005162">
    <property type="entry name" value="Retrotrans_gag_dom"/>
</dbReference>
<dbReference type="Proteomes" id="UP000541444">
    <property type="component" value="Unassembled WGS sequence"/>
</dbReference>
<keyword evidence="1" id="KW-0812">Transmembrane</keyword>
<keyword evidence="4" id="KW-1185">Reference proteome</keyword>
<comment type="caution">
    <text evidence="3">The sequence shown here is derived from an EMBL/GenBank/DDBJ whole genome shotgun (WGS) entry which is preliminary data.</text>
</comment>